<accession>A0A3S5ART7</accession>
<sequence length="136" mass="15566">MSSRYDDVHHLRDKSSAGFHPNRGKMSRGLCQPERRSKAKRLQYNEIQPPSSSGINLRISSSCTFIRNKGLPNNVISGNLSKPSYPLCLQGHLVNNRKRHHEKEDYTGRREAKERRLQCKSKSESDWRGSTCGKVN</sequence>
<organism evidence="2 3">
    <name type="scientific">Protopolystoma xenopodis</name>
    <dbReference type="NCBI Taxonomy" id="117903"/>
    <lineage>
        <taxon>Eukaryota</taxon>
        <taxon>Metazoa</taxon>
        <taxon>Spiralia</taxon>
        <taxon>Lophotrochozoa</taxon>
        <taxon>Platyhelminthes</taxon>
        <taxon>Monogenea</taxon>
        <taxon>Polyopisthocotylea</taxon>
        <taxon>Polystomatidea</taxon>
        <taxon>Polystomatidae</taxon>
        <taxon>Protopolystoma</taxon>
    </lineage>
</organism>
<feature type="region of interest" description="Disordered" evidence="1">
    <location>
        <begin position="96"/>
        <end position="136"/>
    </location>
</feature>
<feature type="region of interest" description="Disordered" evidence="1">
    <location>
        <begin position="1"/>
        <end position="37"/>
    </location>
</feature>
<reference evidence="2" key="1">
    <citation type="submission" date="2018-11" db="EMBL/GenBank/DDBJ databases">
        <authorList>
            <consortium name="Pathogen Informatics"/>
        </authorList>
    </citation>
    <scope>NUCLEOTIDE SEQUENCE</scope>
</reference>
<evidence type="ECO:0000313" key="2">
    <source>
        <dbReference type="EMBL" id="VEL43696.1"/>
    </source>
</evidence>
<feature type="compositionally biased region" description="Basic and acidic residues" evidence="1">
    <location>
        <begin position="1"/>
        <end position="15"/>
    </location>
</feature>
<keyword evidence="3" id="KW-1185">Reference proteome</keyword>
<dbReference type="EMBL" id="CAAALY010284110">
    <property type="protein sequence ID" value="VEL43696.1"/>
    <property type="molecule type" value="Genomic_DNA"/>
</dbReference>
<comment type="caution">
    <text evidence="2">The sequence shown here is derived from an EMBL/GenBank/DDBJ whole genome shotgun (WGS) entry which is preliminary data.</text>
</comment>
<feature type="compositionally biased region" description="Basic and acidic residues" evidence="1">
    <location>
        <begin position="102"/>
        <end position="127"/>
    </location>
</feature>
<gene>
    <name evidence="2" type="ORF">PXEA_LOCUS37136</name>
</gene>
<evidence type="ECO:0000256" key="1">
    <source>
        <dbReference type="SAM" id="MobiDB-lite"/>
    </source>
</evidence>
<name>A0A3S5ART7_9PLAT</name>
<dbReference type="Proteomes" id="UP000784294">
    <property type="component" value="Unassembled WGS sequence"/>
</dbReference>
<dbReference type="AlphaFoldDB" id="A0A3S5ART7"/>
<proteinExistence type="predicted"/>
<evidence type="ECO:0000313" key="3">
    <source>
        <dbReference type="Proteomes" id="UP000784294"/>
    </source>
</evidence>
<protein>
    <submittedName>
        <fullName evidence="2">Uncharacterized protein</fullName>
    </submittedName>
</protein>